<dbReference type="GO" id="GO:0032049">
    <property type="term" value="P:cardiolipin biosynthetic process"/>
    <property type="evidence" value="ECO:0007669"/>
    <property type="project" value="UniProtKB-ARBA"/>
</dbReference>
<sequence length="397" mass="45880">MEIMVMAGILFLLALWLRLDWLIGLSSINKKCHPSMYPIRHGNIQFYDDGMDWMKVLQEDCEKASSSICILFYIVEPDDVGRKLLELLKHKAKNGVQVRLMMDALGSRKMKKWIKPLQNEGIAIAMSRPLIFRGSFFNLQRRNHRKIAVIDGSIAYIGGFNIGREYVHLHPVLTPWRDYHLRIIGESVQDALKEFEVDWKRDVKNTSPLEAASPSYPVGETRHRIVPSSSVKLEDFMIDLFDKAEHSIFIGSPYFIPTNSLFSCLLRRLEEGISLTLLVPGTPDHPFVKPASYRYLRQLIDHGASVYQLEHGFYHAKAYMIDRRLCDIGTTNFDRRSLLINDEINVLIEDPVIIEQLDKSIQEDLERSILLNREHLRPKSLAEYGKEYLARAFSHLL</sequence>
<dbReference type="PANTHER" id="PTHR21248:SF7">
    <property type="entry name" value="MINOR CARDIOLIPIN SYNTHASE CLSB"/>
    <property type="match status" value="1"/>
</dbReference>
<dbReference type="Pfam" id="PF13091">
    <property type="entry name" value="PLDc_2"/>
    <property type="match status" value="2"/>
</dbReference>
<gene>
    <name evidence="2" type="ORF">KP78_11950</name>
</gene>
<reference evidence="2 3" key="1">
    <citation type="submission" date="2015-01" db="EMBL/GenBank/DDBJ databases">
        <title>Genome sequencing of Jeotgalibacillus soli.</title>
        <authorList>
            <person name="Goh K.M."/>
            <person name="Chan K.-G."/>
            <person name="Yaakop A.S."/>
            <person name="Ee R."/>
            <person name="Gan H.M."/>
            <person name="Chan C.S."/>
        </authorList>
    </citation>
    <scope>NUCLEOTIDE SEQUENCE [LARGE SCALE GENOMIC DNA]</scope>
    <source>
        <strain evidence="2 3">P9</strain>
    </source>
</reference>
<dbReference type="Proteomes" id="UP000031938">
    <property type="component" value="Unassembled WGS sequence"/>
</dbReference>
<evidence type="ECO:0000313" key="2">
    <source>
        <dbReference type="EMBL" id="KIL49727.1"/>
    </source>
</evidence>
<dbReference type="PROSITE" id="PS50035">
    <property type="entry name" value="PLD"/>
    <property type="match status" value="2"/>
</dbReference>
<dbReference type="SUPFAM" id="SSF56024">
    <property type="entry name" value="Phospholipase D/nuclease"/>
    <property type="match status" value="2"/>
</dbReference>
<protein>
    <recommendedName>
        <fullName evidence="1">PLD phosphodiesterase domain-containing protein</fullName>
    </recommendedName>
</protein>
<proteinExistence type="predicted"/>
<dbReference type="EMBL" id="JXRP01000009">
    <property type="protein sequence ID" value="KIL49727.1"/>
    <property type="molecule type" value="Genomic_DNA"/>
</dbReference>
<accession>A0A0C2VLD7</accession>
<comment type="caution">
    <text evidence="2">The sequence shown here is derived from an EMBL/GenBank/DDBJ whole genome shotgun (WGS) entry which is preliminary data.</text>
</comment>
<feature type="domain" description="PLD phosphodiesterase" evidence="1">
    <location>
        <begin position="310"/>
        <end position="337"/>
    </location>
</feature>
<dbReference type="STRING" id="889306.KP78_11950"/>
<dbReference type="InterPro" id="IPR025202">
    <property type="entry name" value="PLD-like_dom"/>
</dbReference>
<dbReference type="PATRIC" id="fig|889306.3.peg.1202"/>
<organism evidence="2 3">
    <name type="scientific">Jeotgalibacillus soli</name>
    <dbReference type="NCBI Taxonomy" id="889306"/>
    <lineage>
        <taxon>Bacteria</taxon>
        <taxon>Bacillati</taxon>
        <taxon>Bacillota</taxon>
        <taxon>Bacilli</taxon>
        <taxon>Bacillales</taxon>
        <taxon>Caryophanaceae</taxon>
        <taxon>Jeotgalibacillus</taxon>
    </lineage>
</organism>
<dbReference type="RefSeq" id="WP_041086952.1">
    <property type="nucleotide sequence ID" value="NZ_JXRP01000009.1"/>
</dbReference>
<dbReference type="PANTHER" id="PTHR21248">
    <property type="entry name" value="CARDIOLIPIN SYNTHASE"/>
    <property type="match status" value="1"/>
</dbReference>
<dbReference type="AlphaFoldDB" id="A0A0C2VLD7"/>
<keyword evidence="3" id="KW-1185">Reference proteome</keyword>
<dbReference type="SMART" id="SM00155">
    <property type="entry name" value="PLDc"/>
    <property type="match status" value="2"/>
</dbReference>
<feature type="domain" description="PLD phosphodiesterase" evidence="1">
    <location>
        <begin position="139"/>
        <end position="166"/>
    </location>
</feature>
<evidence type="ECO:0000313" key="3">
    <source>
        <dbReference type="Proteomes" id="UP000031938"/>
    </source>
</evidence>
<dbReference type="Gene3D" id="3.30.870.10">
    <property type="entry name" value="Endonuclease Chain A"/>
    <property type="match status" value="2"/>
</dbReference>
<dbReference type="InterPro" id="IPR001736">
    <property type="entry name" value="PLipase_D/transphosphatidylase"/>
</dbReference>
<name>A0A0C2VLD7_9BACL</name>
<dbReference type="GO" id="GO:0030572">
    <property type="term" value="F:phosphatidyltransferase activity"/>
    <property type="evidence" value="ECO:0007669"/>
    <property type="project" value="UniProtKB-ARBA"/>
</dbReference>
<evidence type="ECO:0000259" key="1">
    <source>
        <dbReference type="PROSITE" id="PS50035"/>
    </source>
</evidence>
<dbReference type="CDD" id="cd09112">
    <property type="entry name" value="PLDc_CLS_2"/>
    <property type="match status" value="1"/>
</dbReference>
<dbReference type="CDD" id="cd09110">
    <property type="entry name" value="PLDc_CLS_1"/>
    <property type="match status" value="1"/>
</dbReference>